<dbReference type="InterPro" id="IPR011006">
    <property type="entry name" value="CheY-like_superfamily"/>
</dbReference>
<dbReference type="Pfam" id="PF00486">
    <property type="entry name" value="Trans_reg_C"/>
    <property type="match status" value="1"/>
</dbReference>
<name>A0A972VTC4_9GAMM</name>
<feature type="non-terminal residue" evidence="10">
    <location>
        <position position="1"/>
    </location>
</feature>
<evidence type="ECO:0000313" key="11">
    <source>
        <dbReference type="Proteomes" id="UP000754644"/>
    </source>
</evidence>
<evidence type="ECO:0000256" key="1">
    <source>
        <dbReference type="ARBA" id="ARBA00022553"/>
    </source>
</evidence>
<evidence type="ECO:0000256" key="7">
    <source>
        <dbReference type="PROSITE-ProRule" id="PRU01091"/>
    </source>
</evidence>
<dbReference type="SUPFAM" id="SSF52172">
    <property type="entry name" value="CheY-like"/>
    <property type="match status" value="1"/>
</dbReference>
<dbReference type="PROSITE" id="PS51755">
    <property type="entry name" value="OMPR_PHOB"/>
    <property type="match status" value="1"/>
</dbReference>
<evidence type="ECO:0000259" key="9">
    <source>
        <dbReference type="PROSITE" id="PS51755"/>
    </source>
</evidence>
<dbReference type="InterPro" id="IPR001867">
    <property type="entry name" value="OmpR/PhoB-type_DNA-bd"/>
</dbReference>
<sequence>RVSGLDIIRKIREEGRDYPILILTARADWKDKVEGLAAGADDYLVKPFHVQELLARLEAMLRRASGQFKPSLMWGPVHLDPRGKRVTVEGRQVDLTAFEFNLLEYLMQRPGEVISKAEMTEHLYEQDFERDSNVIEVFVGRLRKKLDPDNSFKPIETVRGLGYRLNIYAS</sequence>
<dbReference type="AlphaFoldDB" id="A0A972VTC4"/>
<proteinExistence type="predicted"/>
<keyword evidence="2" id="KW-0902">Two-component regulatory system</keyword>
<dbReference type="GO" id="GO:0032993">
    <property type="term" value="C:protein-DNA complex"/>
    <property type="evidence" value="ECO:0007669"/>
    <property type="project" value="TreeGrafter"/>
</dbReference>
<feature type="domain" description="OmpR/PhoB-type" evidence="9">
    <location>
        <begin position="69"/>
        <end position="167"/>
    </location>
</feature>
<feature type="DNA-binding region" description="OmpR/PhoB-type" evidence="7">
    <location>
        <begin position="69"/>
        <end position="167"/>
    </location>
</feature>
<dbReference type="InterPro" id="IPR039420">
    <property type="entry name" value="WalR-like"/>
</dbReference>
<accession>A0A972VTC4</accession>
<evidence type="ECO:0000256" key="3">
    <source>
        <dbReference type="ARBA" id="ARBA00023015"/>
    </source>
</evidence>
<dbReference type="GO" id="GO:0000156">
    <property type="term" value="F:phosphorelay response regulator activity"/>
    <property type="evidence" value="ECO:0007669"/>
    <property type="project" value="TreeGrafter"/>
</dbReference>
<dbReference type="SMART" id="SM00862">
    <property type="entry name" value="Trans_reg_C"/>
    <property type="match status" value="1"/>
</dbReference>
<evidence type="ECO:0000313" key="10">
    <source>
        <dbReference type="EMBL" id="NQV63889.1"/>
    </source>
</evidence>
<feature type="domain" description="Response regulatory" evidence="8">
    <location>
        <begin position="1"/>
        <end position="61"/>
    </location>
</feature>
<dbReference type="PANTHER" id="PTHR48111:SF71">
    <property type="entry name" value="TRANSCRIPTIONAL REGULATORY PROTEIN PHOP"/>
    <property type="match status" value="1"/>
</dbReference>
<dbReference type="GO" id="GO:0000976">
    <property type="term" value="F:transcription cis-regulatory region binding"/>
    <property type="evidence" value="ECO:0007669"/>
    <property type="project" value="TreeGrafter"/>
</dbReference>
<comment type="caution">
    <text evidence="10">The sequence shown here is derived from an EMBL/GenBank/DDBJ whole genome shotgun (WGS) entry which is preliminary data.</text>
</comment>
<dbReference type="Gene3D" id="1.10.10.10">
    <property type="entry name" value="Winged helix-like DNA-binding domain superfamily/Winged helix DNA-binding domain"/>
    <property type="match status" value="1"/>
</dbReference>
<keyword evidence="4 7" id="KW-0238">DNA-binding</keyword>
<evidence type="ECO:0000256" key="5">
    <source>
        <dbReference type="ARBA" id="ARBA00023163"/>
    </source>
</evidence>
<keyword evidence="5" id="KW-0804">Transcription</keyword>
<dbReference type="SUPFAM" id="SSF46894">
    <property type="entry name" value="C-terminal effector domain of the bipartite response regulators"/>
    <property type="match status" value="1"/>
</dbReference>
<dbReference type="CDD" id="cd00383">
    <property type="entry name" value="trans_reg_C"/>
    <property type="match status" value="1"/>
</dbReference>
<reference evidence="10" key="1">
    <citation type="submission" date="2020-05" db="EMBL/GenBank/DDBJ databases">
        <title>Sulfur intermediates as new biogeochemical hubs in an aquatic model microbial ecosystem.</title>
        <authorList>
            <person name="Vigneron A."/>
        </authorList>
    </citation>
    <scope>NUCLEOTIDE SEQUENCE</scope>
    <source>
        <strain evidence="10">Bin.250</strain>
    </source>
</reference>
<gene>
    <name evidence="10" type="ORF">HQ497_00870</name>
</gene>
<dbReference type="InterPro" id="IPR016032">
    <property type="entry name" value="Sig_transdc_resp-reg_C-effctor"/>
</dbReference>
<dbReference type="GO" id="GO:0006355">
    <property type="term" value="P:regulation of DNA-templated transcription"/>
    <property type="evidence" value="ECO:0007669"/>
    <property type="project" value="InterPro"/>
</dbReference>
<dbReference type="Gene3D" id="3.40.50.2300">
    <property type="match status" value="1"/>
</dbReference>
<dbReference type="EMBL" id="JABMOJ010000036">
    <property type="protein sequence ID" value="NQV63889.1"/>
    <property type="molecule type" value="Genomic_DNA"/>
</dbReference>
<dbReference type="PANTHER" id="PTHR48111">
    <property type="entry name" value="REGULATOR OF RPOS"/>
    <property type="match status" value="1"/>
</dbReference>
<evidence type="ECO:0000256" key="2">
    <source>
        <dbReference type="ARBA" id="ARBA00023012"/>
    </source>
</evidence>
<keyword evidence="3" id="KW-0805">Transcription regulation</keyword>
<evidence type="ECO:0000259" key="8">
    <source>
        <dbReference type="PROSITE" id="PS50110"/>
    </source>
</evidence>
<dbReference type="GO" id="GO:0005829">
    <property type="term" value="C:cytosol"/>
    <property type="evidence" value="ECO:0007669"/>
    <property type="project" value="TreeGrafter"/>
</dbReference>
<dbReference type="PROSITE" id="PS50110">
    <property type="entry name" value="RESPONSE_REGULATORY"/>
    <property type="match status" value="1"/>
</dbReference>
<comment type="caution">
    <text evidence="6">Lacks conserved residue(s) required for the propagation of feature annotation.</text>
</comment>
<keyword evidence="1" id="KW-0597">Phosphoprotein</keyword>
<dbReference type="Pfam" id="PF00072">
    <property type="entry name" value="Response_reg"/>
    <property type="match status" value="1"/>
</dbReference>
<organism evidence="10 11">
    <name type="scientific">SAR86 cluster bacterium</name>
    <dbReference type="NCBI Taxonomy" id="2030880"/>
    <lineage>
        <taxon>Bacteria</taxon>
        <taxon>Pseudomonadati</taxon>
        <taxon>Pseudomonadota</taxon>
        <taxon>Gammaproteobacteria</taxon>
        <taxon>SAR86 cluster</taxon>
    </lineage>
</organism>
<protein>
    <submittedName>
        <fullName evidence="10">Response regulator transcription factor</fullName>
    </submittedName>
</protein>
<dbReference type="InterPro" id="IPR036388">
    <property type="entry name" value="WH-like_DNA-bd_sf"/>
</dbReference>
<dbReference type="InterPro" id="IPR001789">
    <property type="entry name" value="Sig_transdc_resp-reg_receiver"/>
</dbReference>
<evidence type="ECO:0000256" key="4">
    <source>
        <dbReference type="ARBA" id="ARBA00023125"/>
    </source>
</evidence>
<evidence type="ECO:0000256" key="6">
    <source>
        <dbReference type="PROSITE-ProRule" id="PRU00169"/>
    </source>
</evidence>
<dbReference type="Proteomes" id="UP000754644">
    <property type="component" value="Unassembled WGS sequence"/>
</dbReference>
<dbReference type="FunFam" id="1.10.10.10:FF:000005">
    <property type="entry name" value="Two-component system response regulator"/>
    <property type="match status" value="1"/>
</dbReference>